<gene>
    <name evidence="2" type="ORF">G7Z17_g5765</name>
</gene>
<name>A0A9P5HEC2_9HYPO</name>
<sequence>MSHVSRLSSSSKKHGPGRGKGGSYEEQLTQVSFLFMVNELRYHMPERDCYHNFVPPTDPASYTNEIPSRIMHYSNGNVSEAPGFHWERQTNYPAEGILYGQNLEATEWYPVEKYKTYAVFACNSHLPIMITPHDPLHVDTNSCWQLLQLFHPRGLRGISQVAGEDSEMGEGPGLVRHAAGARPSWIPSLLPSTYKSTMDNPPTSRGLGGELPVILGLMALSAEPDPTETNMNTNHVFLGHQRRWRRQQWTHSERPSGYPQTDQDDPRGFLVNVFYDPSSPQTSNDDILRYFQWTDAIVREPRS</sequence>
<feature type="region of interest" description="Disordered" evidence="1">
    <location>
        <begin position="248"/>
        <end position="268"/>
    </location>
</feature>
<organism evidence="2 3">
    <name type="scientific">Cylindrodendrum hubeiense</name>
    <dbReference type="NCBI Taxonomy" id="595255"/>
    <lineage>
        <taxon>Eukaryota</taxon>
        <taxon>Fungi</taxon>
        <taxon>Dikarya</taxon>
        <taxon>Ascomycota</taxon>
        <taxon>Pezizomycotina</taxon>
        <taxon>Sordariomycetes</taxon>
        <taxon>Hypocreomycetidae</taxon>
        <taxon>Hypocreales</taxon>
        <taxon>Nectriaceae</taxon>
        <taxon>Cylindrodendrum</taxon>
    </lineage>
</organism>
<accession>A0A9P5HEC2</accession>
<dbReference type="OrthoDB" id="5243686at2759"/>
<comment type="caution">
    <text evidence="2">The sequence shown here is derived from an EMBL/GenBank/DDBJ whole genome shotgun (WGS) entry which is preliminary data.</text>
</comment>
<dbReference type="EMBL" id="JAANBB010000100">
    <property type="protein sequence ID" value="KAF7550358.1"/>
    <property type="molecule type" value="Genomic_DNA"/>
</dbReference>
<proteinExistence type="predicted"/>
<evidence type="ECO:0000313" key="2">
    <source>
        <dbReference type="EMBL" id="KAF7550358.1"/>
    </source>
</evidence>
<protein>
    <submittedName>
        <fullName evidence="2">Uncharacterized protein</fullName>
    </submittedName>
</protein>
<reference evidence="2" key="1">
    <citation type="submission" date="2020-03" db="EMBL/GenBank/DDBJ databases">
        <title>Draft Genome Sequence of Cylindrodendrum hubeiense.</title>
        <authorList>
            <person name="Buettner E."/>
            <person name="Kellner H."/>
        </authorList>
    </citation>
    <scope>NUCLEOTIDE SEQUENCE</scope>
    <source>
        <strain evidence="2">IHI 201604</strain>
    </source>
</reference>
<dbReference type="Proteomes" id="UP000722485">
    <property type="component" value="Unassembled WGS sequence"/>
</dbReference>
<feature type="region of interest" description="Disordered" evidence="1">
    <location>
        <begin position="1"/>
        <end position="24"/>
    </location>
</feature>
<keyword evidence="3" id="KW-1185">Reference proteome</keyword>
<evidence type="ECO:0000313" key="3">
    <source>
        <dbReference type="Proteomes" id="UP000722485"/>
    </source>
</evidence>
<feature type="compositionally biased region" description="Low complexity" evidence="1">
    <location>
        <begin position="1"/>
        <end position="10"/>
    </location>
</feature>
<dbReference type="AlphaFoldDB" id="A0A9P5HEC2"/>
<evidence type="ECO:0000256" key="1">
    <source>
        <dbReference type="SAM" id="MobiDB-lite"/>
    </source>
</evidence>